<gene>
    <name evidence="1" type="ORF">UFOPK3381_01151</name>
</gene>
<dbReference type="EMBL" id="CAFBLN010000066">
    <property type="protein sequence ID" value="CAB4877438.1"/>
    <property type="molecule type" value="Genomic_DNA"/>
</dbReference>
<sequence length="63" mass="6896">MLGDDANLEDGLIGKTTIGITKPGADQSNECRGTEYRLFGCERIIDPNDMLAGVRQCVIFFTD</sequence>
<organism evidence="1">
    <name type="scientific">freshwater metagenome</name>
    <dbReference type="NCBI Taxonomy" id="449393"/>
    <lineage>
        <taxon>unclassified sequences</taxon>
        <taxon>metagenomes</taxon>
        <taxon>ecological metagenomes</taxon>
    </lineage>
</organism>
<name>A0A6J7E5V1_9ZZZZ</name>
<reference evidence="1" key="1">
    <citation type="submission" date="2020-05" db="EMBL/GenBank/DDBJ databases">
        <authorList>
            <person name="Chiriac C."/>
            <person name="Salcher M."/>
            <person name="Ghai R."/>
            <person name="Kavagutti S V."/>
        </authorList>
    </citation>
    <scope>NUCLEOTIDE SEQUENCE</scope>
</reference>
<accession>A0A6J7E5V1</accession>
<evidence type="ECO:0000313" key="1">
    <source>
        <dbReference type="EMBL" id="CAB4877438.1"/>
    </source>
</evidence>
<dbReference type="AlphaFoldDB" id="A0A6J7E5V1"/>
<proteinExistence type="predicted"/>
<protein>
    <submittedName>
        <fullName evidence="1">Unannotated protein</fullName>
    </submittedName>
</protein>